<comment type="caution">
    <text evidence="10">The sequence shown here is derived from an EMBL/GenBank/DDBJ whole genome shotgun (WGS) entry which is preliminary data.</text>
</comment>
<protein>
    <recommendedName>
        <fullName evidence="9">Riboflavin transporter</fullName>
    </recommendedName>
</protein>
<dbReference type="EMBL" id="JAODUP010001190">
    <property type="protein sequence ID" value="KAK2140985.1"/>
    <property type="molecule type" value="Genomic_DNA"/>
</dbReference>
<dbReference type="InterPro" id="IPR009357">
    <property type="entry name" value="Riboflavin_transptr"/>
</dbReference>
<evidence type="ECO:0000256" key="8">
    <source>
        <dbReference type="ARBA" id="ARBA00023136"/>
    </source>
</evidence>
<name>A0AAD9IVE7_9ANNE</name>
<evidence type="ECO:0000313" key="10">
    <source>
        <dbReference type="EMBL" id="KAK2140985.1"/>
    </source>
</evidence>
<dbReference type="GO" id="GO:0032217">
    <property type="term" value="F:riboflavin transmembrane transporter activity"/>
    <property type="evidence" value="ECO:0007669"/>
    <property type="project" value="UniProtKB-UniRule"/>
</dbReference>
<comment type="similarity">
    <text evidence="3 9">Belongs to the riboflavin transporter family.</text>
</comment>
<comment type="catalytic activity">
    <reaction evidence="1 9">
        <text>riboflavin(in) = riboflavin(out)</text>
        <dbReference type="Rhea" id="RHEA:35015"/>
        <dbReference type="ChEBI" id="CHEBI:57986"/>
    </reaction>
</comment>
<dbReference type="PANTHER" id="PTHR12929">
    <property type="entry name" value="SOLUTE CARRIER FAMILY 52"/>
    <property type="match status" value="1"/>
</dbReference>
<keyword evidence="5 9" id="KW-1003">Cell membrane</keyword>
<dbReference type="PANTHER" id="PTHR12929:SF10">
    <property type="entry name" value="RIBOFLAVIN TRANSPORTER"/>
    <property type="match status" value="1"/>
</dbReference>
<comment type="subcellular location">
    <subcellularLocation>
        <location evidence="2 9">Cell membrane</location>
        <topology evidence="2 9">Multi-pass membrane protein</topology>
    </subcellularLocation>
</comment>
<evidence type="ECO:0000256" key="6">
    <source>
        <dbReference type="ARBA" id="ARBA00022692"/>
    </source>
</evidence>
<evidence type="ECO:0000256" key="4">
    <source>
        <dbReference type="ARBA" id="ARBA00022448"/>
    </source>
</evidence>
<keyword evidence="6 9" id="KW-0812">Transmembrane</keyword>
<feature type="transmembrane region" description="Helical" evidence="9">
    <location>
        <begin position="149"/>
        <end position="168"/>
    </location>
</feature>
<dbReference type="GO" id="GO:0005886">
    <property type="term" value="C:plasma membrane"/>
    <property type="evidence" value="ECO:0007669"/>
    <property type="project" value="UniProtKB-SubCell"/>
</dbReference>
<dbReference type="Pfam" id="PF06237">
    <property type="entry name" value="SLC52_ribofla_tr"/>
    <property type="match status" value="1"/>
</dbReference>
<reference evidence="10" key="1">
    <citation type="journal article" date="2023" name="Mol. Biol. Evol.">
        <title>Third-Generation Sequencing Reveals the Adaptive Role of the Epigenome in Three Deep-Sea Polychaetes.</title>
        <authorList>
            <person name="Perez M."/>
            <person name="Aroh O."/>
            <person name="Sun Y."/>
            <person name="Lan Y."/>
            <person name="Juniper S.K."/>
            <person name="Young C.R."/>
            <person name="Angers B."/>
            <person name="Qian P.Y."/>
        </authorList>
    </citation>
    <scope>NUCLEOTIDE SEQUENCE</scope>
    <source>
        <strain evidence="10">P08H-3</strain>
    </source>
</reference>
<feature type="transmembrane region" description="Helical" evidence="9">
    <location>
        <begin position="115"/>
        <end position="137"/>
    </location>
</feature>
<evidence type="ECO:0000256" key="3">
    <source>
        <dbReference type="ARBA" id="ARBA00006366"/>
    </source>
</evidence>
<gene>
    <name evidence="10" type="ORF">LSH36_1190g00093</name>
</gene>
<comment type="function">
    <text evidence="9">Plasma membrane transporter mediating the uptake by cells of the water soluble vitamin B2/riboflavin that plays a key role in biochemical oxidation-reduction reactions of the carbohydrate, lipid, and amino acid metabolism.</text>
</comment>
<feature type="transmembrane region" description="Helical" evidence="9">
    <location>
        <begin position="418"/>
        <end position="441"/>
    </location>
</feature>
<evidence type="ECO:0000256" key="9">
    <source>
        <dbReference type="RuleBase" id="RU368035"/>
    </source>
</evidence>
<keyword evidence="4 9" id="KW-0813">Transport</keyword>
<feature type="transmembrane region" description="Helical" evidence="9">
    <location>
        <begin position="453"/>
        <end position="476"/>
    </location>
</feature>
<dbReference type="Proteomes" id="UP001208570">
    <property type="component" value="Unassembled WGS sequence"/>
</dbReference>
<organism evidence="10 11">
    <name type="scientific">Paralvinella palmiformis</name>
    <dbReference type="NCBI Taxonomy" id="53620"/>
    <lineage>
        <taxon>Eukaryota</taxon>
        <taxon>Metazoa</taxon>
        <taxon>Spiralia</taxon>
        <taxon>Lophotrochozoa</taxon>
        <taxon>Annelida</taxon>
        <taxon>Polychaeta</taxon>
        <taxon>Sedentaria</taxon>
        <taxon>Canalipalpata</taxon>
        <taxon>Terebellida</taxon>
        <taxon>Terebelliformia</taxon>
        <taxon>Alvinellidae</taxon>
        <taxon>Paralvinella</taxon>
    </lineage>
</organism>
<proteinExistence type="inferred from homology"/>
<feature type="transmembrane region" description="Helical" evidence="9">
    <location>
        <begin position="211"/>
        <end position="232"/>
    </location>
</feature>
<evidence type="ECO:0000313" key="11">
    <source>
        <dbReference type="Proteomes" id="UP001208570"/>
    </source>
</evidence>
<feature type="transmembrane region" description="Helical" evidence="9">
    <location>
        <begin position="7"/>
        <end position="28"/>
    </location>
</feature>
<sequence>KMSLKEYLSEVSGAVYVVVMFFAISAWIDINGLFVEVPLFVNVLPEGWSLFSYLAVIIQVANVGPILYTVLKKLLPGRIKEWPTVYIIVGIGATACFLLAFFWQETTVINGQPHSTALFVLVSFLALVDCTSSVVYLPYMGRYKPQYVTAYYIGEGLSGMIPGFVGLIQGVESEPECLNQTVFVINETTGENVTDYKIVAEYPPPLFSVQVFFFFLFGMMLVSGTAFSILNFHPRCIKERLASDQCYGISAPNLDTSREKQTGADRYTTFGSKELSSIKEASNSSINNLASSEVILTRRLSVDSNSRVDKHQLTKTQFIGILVMIGWLSALLNGVLPSTQSYTCLPYGSLAFTLAVRLSSVASPLMSFLALFMGTKSLAVVGVVSLIATGLSGWHLYLAGVSPYPPLKDTVAGTTLVVRIWALIITQIISSGSIAYAKVCSASILNERGKPGSLLWFGGATQIGSCVGAVVIFIFVNVLEVFKSEPPCPGMEY</sequence>
<feature type="transmembrane region" description="Helical" evidence="9">
    <location>
        <begin position="318"/>
        <end position="336"/>
    </location>
</feature>
<feature type="transmembrane region" description="Helical" evidence="9">
    <location>
        <begin position="378"/>
        <end position="398"/>
    </location>
</feature>
<feature type="transmembrane region" description="Helical" evidence="9">
    <location>
        <begin position="83"/>
        <end position="103"/>
    </location>
</feature>
<feature type="transmembrane region" description="Helical" evidence="9">
    <location>
        <begin position="348"/>
        <end position="371"/>
    </location>
</feature>
<evidence type="ECO:0000256" key="7">
    <source>
        <dbReference type="ARBA" id="ARBA00022989"/>
    </source>
</evidence>
<feature type="transmembrane region" description="Helical" evidence="9">
    <location>
        <begin position="48"/>
        <end position="71"/>
    </location>
</feature>
<keyword evidence="8 9" id="KW-0472">Membrane</keyword>
<keyword evidence="11" id="KW-1185">Reference proteome</keyword>
<evidence type="ECO:0000256" key="1">
    <source>
        <dbReference type="ARBA" id="ARBA00000215"/>
    </source>
</evidence>
<dbReference type="AlphaFoldDB" id="A0AAD9IVE7"/>
<keyword evidence="7 9" id="KW-1133">Transmembrane helix</keyword>
<feature type="non-terminal residue" evidence="10">
    <location>
        <position position="1"/>
    </location>
</feature>
<evidence type="ECO:0000256" key="5">
    <source>
        <dbReference type="ARBA" id="ARBA00022475"/>
    </source>
</evidence>
<accession>A0AAD9IVE7</accession>
<evidence type="ECO:0000256" key="2">
    <source>
        <dbReference type="ARBA" id="ARBA00004651"/>
    </source>
</evidence>